<reference evidence="10 11" key="1">
    <citation type="journal article" date="2024" name="Nat. Commun.">
        <title>Phylogenomics reveals the evolutionary origins of lichenization in chlorophyte algae.</title>
        <authorList>
            <person name="Puginier C."/>
            <person name="Libourel C."/>
            <person name="Otte J."/>
            <person name="Skaloud P."/>
            <person name="Haon M."/>
            <person name="Grisel S."/>
            <person name="Petersen M."/>
            <person name="Berrin J.G."/>
            <person name="Delaux P.M."/>
            <person name="Dal Grande F."/>
            <person name="Keller J."/>
        </authorList>
    </citation>
    <scope>NUCLEOTIDE SEQUENCE [LARGE SCALE GENOMIC DNA]</scope>
    <source>
        <strain evidence="10 11">SAG 216-7</strain>
    </source>
</reference>
<keyword evidence="3" id="KW-0805">Transcription regulation</keyword>
<evidence type="ECO:0000256" key="2">
    <source>
        <dbReference type="ARBA" id="ARBA00007163"/>
    </source>
</evidence>
<feature type="region of interest" description="Disordered" evidence="8">
    <location>
        <begin position="179"/>
        <end position="203"/>
    </location>
</feature>
<dbReference type="InterPro" id="IPR044827">
    <property type="entry name" value="GBF-like"/>
</dbReference>
<keyword evidence="5" id="KW-0804">Transcription</keyword>
<dbReference type="PANTHER" id="PTHR45967:SF28">
    <property type="entry name" value="BASIC-LEUCINE ZIPPER (BZIP) TRANSCRIPTION FACTOR FAMILY PROTEIN"/>
    <property type="match status" value="1"/>
</dbReference>
<evidence type="ECO:0000256" key="4">
    <source>
        <dbReference type="ARBA" id="ARBA00023125"/>
    </source>
</evidence>
<feature type="region of interest" description="Disordered" evidence="8">
    <location>
        <begin position="1"/>
        <end position="20"/>
    </location>
</feature>
<evidence type="ECO:0000256" key="1">
    <source>
        <dbReference type="ARBA" id="ARBA00004123"/>
    </source>
</evidence>
<keyword evidence="6" id="KW-0539">Nucleus</keyword>
<dbReference type="PANTHER" id="PTHR45967">
    <property type="entry name" value="G-BOX-BINDING FACTOR 3-RELATED"/>
    <property type="match status" value="1"/>
</dbReference>
<proteinExistence type="inferred from homology"/>
<comment type="subcellular location">
    <subcellularLocation>
        <location evidence="1">Nucleus</location>
    </subcellularLocation>
</comment>
<dbReference type="EMBL" id="JALJOT010000005">
    <property type="protein sequence ID" value="KAK9915286.1"/>
    <property type="molecule type" value="Genomic_DNA"/>
</dbReference>
<dbReference type="SMART" id="SM00338">
    <property type="entry name" value="BRLZ"/>
    <property type="match status" value="1"/>
</dbReference>
<keyword evidence="4" id="KW-0238">DNA-binding</keyword>
<protein>
    <recommendedName>
        <fullName evidence="9">BZIP domain-containing protein</fullName>
    </recommendedName>
</protein>
<dbReference type="CDD" id="cd14702">
    <property type="entry name" value="bZIP_plant_GBF1"/>
    <property type="match status" value="1"/>
</dbReference>
<dbReference type="PROSITE" id="PS50217">
    <property type="entry name" value="BZIP"/>
    <property type="match status" value="1"/>
</dbReference>
<organism evidence="10 11">
    <name type="scientific">Coccomyxa subellipsoidea</name>
    <dbReference type="NCBI Taxonomy" id="248742"/>
    <lineage>
        <taxon>Eukaryota</taxon>
        <taxon>Viridiplantae</taxon>
        <taxon>Chlorophyta</taxon>
        <taxon>core chlorophytes</taxon>
        <taxon>Trebouxiophyceae</taxon>
        <taxon>Trebouxiophyceae incertae sedis</taxon>
        <taxon>Coccomyxaceae</taxon>
        <taxon>Coccomyxa</taxon>
    </lineage>
</organism>
<dbReference type="SUPFAM" id="SSF57959">
    <property type="entry name" value="Leucine zipper domain"/>
    <property type="match status" value="1"/>
</dbReference>
<comment type="similarity">
    <text evidence="2">Belongs to the bZIP family.</text>
</comment>
<dbReference type="InterPro" id="IPR004827">
    <property type="entry name" value="bZIP"/>
</dbReference>
<dbReference type="PROSITE" id="PS00036">
    <property type="entry name" value="BZIP_BASIC"/>
    <property type="match status" value="1"/>
</dbReference>
<evidence type="ECO:0000259" key="9">
    <source>
        <dbReference type="PROSITE" id="PS50217"/>
    </source>
</evidence>
<keyword evidence="11" id="KW-1185">Reference proteome</keyword>
<gene>
    <name evidence="10" type="ORF">WJX75_007131</name>
</gene>
<keyword evidence="7" id="KW-0175">Coiled coil</keyword>
<feature type="domain" description="BZIP" evidence="9">
    <location>
        <begin position="184"/>
        <end position="238"/>
    </location>
</feature>
<evidence type="ECO:0000256" key="3">
    <source>
        <dbReference type="ARBA" id="ARBA00023015"/>
    </source>
</evidence>
<feature type="compositionally biased region" description="Low complexity" evidence="8">
    <location>
        <begin position="81"/>
        <end position="95"/>
    </location>
</feature>
<comment type="caution">
    <text evidence="10">The sequence shown here is derived from an EMBL/GenBank/DDBJ whole genome shotgun (WGS) entry which is preliminary data.</text>
</comment>
<evidence type="ECO:0000256" key="5">
    <source>
        <dbReference type="ARBA" id="ARBA00023163"/>
    </source>
</evidence>
<feature type="region of interest" description="Disordered" evidence="8">
    <location>
        <begin position="46"/>
        <end position="119"/>
    </location>
</feature>
<evidence type="ECO:0000256" key="8">
    <source>
        <dbReference type="SAM" id="MobiDB-lite"/>
    </source>
</evidence>
<dbReference type="InterPro" id="IPR045314">
    <property type="entry name" value="bZIP_plant_GBF1"/>
</dbReference>
<evidence type="ECO:0000256" key="6">
    <source>
        <dbReference type="ARBA" id="ARBA00023242"/>
    </source>
</evidence>
<sequence>MQGGQQRKNGAQAAPPFYPLGAAHPYSLYQPLMAYPPFYNMPFPYPPAASAAQVPSEHAAGASVAEKKPGDTNGQSKSGDDSSNPNSNADSDQAARTGSGGVKAEHTQSQPEATPFLGLVPTDATVNNTAALAALAAAQAAASGPDAAEFWRQRAGQLAGSGVDLTQLAASAAGQAHVVQDEREVKRQRRKQSNRESARRSRLRKQAECEGLGQKVLDLEAENAKLKETIAVLQAQLEAAMGKSVQGAPQVAAPVS</sequence>
<feature type="coiled-coil region" evidence="7">
    <location>
        <begin position="209"/>
        <end position="243"/>
    </location>
</feature>
<dbReference type="Proteomes" id="UP001491310">
    <property type="component" value="Unassembled WGS sequence"/>
</dbReference>
<dbReference type="InterPro" id="IPR046347">
    <property type="entry name" value="bZIP_sf"/>
</dbReference>
<evidence type="ECO:0000256" key="7">
    <source>
        <dbReference type="SAM" id="Coils"/>
    </source>
</evidence>
<dbReference type="Pfam" id="PF00170">
    <property type="entry name" value="bZIP_1"/>
    <property type="match status" value="1"/>
</dbReference>
<evidence type="ECO:0000313" key="11">
    <source>
        <dbReference type="Proteomes" id="UP001491310"/>
    </source>
</evidence>
<dbReference type="Gene3D" id="1.20.5.170">
    <property type="match status" value="1"/>
</dbReference>
<accession>A0ABR2YUE0</accession>
<evidence type="ECO:0000313" key="10">
    <source>
        <dbReference type="EMBL" id="KAK9915286.1"/>
    </source>
</evidence>
<name>A0ABR2YUE0_9CHLO</name>